<dbReference type="Proteomes" id="UP000053477">
    <property type="component" value="Unassembled WGS sequence"/>
</dbReference>
<dbReference type="SMART" id="SM00147">
    <property type="entry name" value="RasGEF"/>
    <property type="match status" value="1"/>
</dbReference>
<dbReference type="InterPro" id="IPR050198">
    <property type="entry name" value="Non-receptor_tyrosine_kinases"/>
</dbReference>
<feature type="domain" description="Ras-GEF" evidence="5">
    <location>
        <begin position="723"/>
        <end position="951"/>
    </location>
</feature>
<evidence type="ECO:0000259" key="5">
    <source>
        <dbReference type="PROSITE" id="PS50009"/>
    </source>
</evidence>
<dbReference type="Pfam" id="PF07714">
    <property type="entry name" value="PK_Tyr_Ser-Thr"/>
    <property type="match status" value="1"/>
</dbReference>
<keyword evidence="8" id="KW-0808">Transferase</keyword>
<evidence type="ECO:0000259" key="6">
    <source>
        <dbReference type="PROSITE" id="PS50011"/>
    </source>
</evidence>
<dbReference type="PROSITE" id="PS00109">
    <property type="entry name" value="PROTEIN_KINASE_TYR"/>
    <property type="match status" value="1"/>
</dbReference>
<protein>
    <submittedName>
        <fullName evidence="8">Kinase-like protein</fullName>
    </submittedName>
</protein>
<keyword evidence="3" id="KW-0344">Guanine-nucleotide releasing factor</keyword>
<dbReference type="InterPro" id="IPR000719">
    <property type="entry name" value="Prot_kinase_dom"/>
</dbReference>
<dbReference type="CDD" id="cd21037">
    <property type="entry name" value="MLKL_NTD"/>
    <property type="match status" value="1"/>
</dbReference>
<dbReference type="OrthoDB" id="4062651at2759"/>
<dbReference type="GO" id="GO:0004672">
    <property type="term" value="F:protein kinase activity"/>
    <property type="evidence" value="ECO:0007669"/>
    <property type="project" value="InterPro"/>
</dbReference>
<dbReference type="Gene3D" id="1.10.510.10">
    <property type="entry name" value="Transferase(Phosphotransferase) domain 1"/>
    <property type="match status" value="1"/>
</dbReference>
<dbReference type="PROSITE" id="PS50212">
    <property type="entry name" value="RASGEF_NTER"/>
    <property type="match status" value="1"/>
</dbReference>
<dbReference type="GO" id="GO:0005085">
    <property type="term" value="F:guanyl-nucleotide exchange factor activity"/>
    <property type="evidence" value="ECO:0007669"/>
    <property type="project" value="UniProtKB-KW"/>
</dbReference>
<dbReference type="InterPro" id="IPR000651">
    <property type="entry name" value="Ras-like_Gua-exchang_fac_N"/>
</dbReference>
<dbReference type="InParanoid" id="A0A0H2RJ55"/>
<dbReference type="SUPFAM" id="SSF56112">
    <property type="entry name" value="Protein kinase-like (PK-like)"/>
    <property type="match status" value="1"/>
</dbReference>
<evidence type="ECO:0000256" key="3">
    <source>
        <dbReference type="PROSITE-ProRule" id="PRU00168"/>
    </source>
</evidence>
<dbReference type="InterPro" id="IPR008266">
    <property type="entry name" value="Tyr_kinase_AS"/>
</dbReference>
<organism evidence="8 9">
    <name type="scientific">Schizopora paradoxa</name>
    <dbReference type="NCBI Taxonomy" id="27342"/>
    <lineage>
        <taxon>Eukaryota</taxon>
        <taxon>Fungi</taxon>
        <taxon>Dikarya</taxon>
        <taxon>Basidiomycota</taxon>
        <taxon>Agaricomycotina</taxon>
        <taxon>Agaricomycetes</taxon>
        <taxon>Hymenochaetales</taxon>
        <taxon>Schizoporaceae</taxon>
        <taxon>Schizopora</taxon>
    </lineage>
</organism>
<keyword evidence="2" id="KW-0067">ATP-binding</keyword>
<feature type="domain" description="Protein kinase" evidence="6">
    <location>
        <begin position="148"/>
        <end position="415"/>
    </location>
</feature>
<gene>
    <name evidence="8" type="ORF">SCHPADRAFT_443635</name>
</gene>
<dbReference type="InterPro" id="IPR036964">
    <property type="entry name" value="RASGEF_cat_dom_sf"/>
</dbReference>
<dbReference type="PANTHER" id="PTHR24418">
    <property type="entry name" value="TYROSINE-PROTEIN KINASE"/>
    <property type="match status" value="1"/>
</dbReference>
<dbReference type="InterPro" id="IPR059179">
    <property type="entry name" value="MLKL-like_MCAfunc"/>
</dbReference>
<reference evidence="8 9" key="1">
    <citation type="submission" date="2015-04" db="EMBL/GenBank/DDBJ databases">
        <title>Complete genome sequence of Schizopora paradoxa KUC8140, a cosmopolitan wood degrader in East Asia.</title>
        <authorList>
            <consortium name="DOE Joint Genome Institute"/>
            <person name="Min B."/>
            <person name="Park H."/>
            <person name="Jang Y."/>
            <person name="Kim J.-J."/>
            <person name="Kim K.H."/>
            <person name="Pangilinan J."/>
            <person name="Lipzen A."/>
            <person name="Riley R."/>
            <person name="Grigoriev I.V."/>
            <person name="Spatafora J.W."/>
            <person name="Choi I.-G."/>
        </authorList>
    </citation>
    <scope>NUCLEOTIDE SEQUENCE [LARGE SCALE GENOMIC DNA]</scope>
    <source>
        <strain evidence="8 9">KUC8140</strain>
    </source>
</reference>
<evidence type="ECO:0000256" key="2">
    <source>
        <dbReference type="ARBA" id="ARBA00022840"/>
    </source>
</evidence>
<feature type="region of interest" description="Disordered" evidence="4">
    <location>
        <begin position="502"/>
        <end position="529"/>
    </location>
</feature>
<accession>A0A0H2RJ55</accession>
<keyword evidence="8" id="KW-0418">Kinase</keyword>
<dbReference type="InterPro" id="IPR023578">
    <property type="entry name" value="Ras_GEF_dom_sf"/>
</dbReference>
<name>A0A0H2RJ55_9AGAM</name>
<evidence type="ECO:0000259" key="7">
    <source>
        <dbReference type="PROSITE" id="PS50212"/>
    </source>
</evidence>
<dbReference type="PROSITE" id="PS50009">
    <property type="entry name" value="RASGEF_CAT"/>
    <property type="match status" value="1"/>
</dbReference>
<dbReference type="InterPro" id="IPR001245">
    <property type="entry name" value="Ser-Thr/Tyr_kinase_cat_dom"/>
</dbReference>
<dbReference type="InterPro" id="IPR001895">
    <property type="entry name" value="RASGEF_cat_dom"/>
</dbReference>
<sequence>MTALIEKASKKLQTWATMGPVKSLMHQSEIKEEIDSLHRDVDTCAHRFNIATHAGLHRNNNMALLREKDNADLRESLQRVLETVEGLKEIVATPGPGVQNIVQTIQEELQQPIDSLQERETLRQGMLQIYRQTKVLPPGNDLTGQVEKTSDQPVASGGDNDVYTGMWLGQFKVALKLYRALNRTPTARKRFEREVGLWRELQHPNICRLYGIVRLKDVIYSVSSWMENGDALSYINSTEQIIDRMGLLMDVQSGMEYLHTRNIVHGDLRAVNILIDDRGRACISDFGLSKVLEDVDRGSITSHHTEGAVRWHARELVAGDNDESSPISPETDVWSFGMLCLEIMTGERPYAHRRRDAEVIADLLSKRLPPRPVEQAVQTRGLTDDLWNMMLSCWSLDPRNRPRMKLIRVTMQMCMRGMVRPGIQLSKSPQPILAPLLSPTEPPTLHHIPPTRSATVEVKDQEEDILSFYDRIDFGDPSDLDTRLGLNAPGWDNRRLQSAPAEVSGFDQSEGENSCSSISSSLPSSVNSPMLRTRTPSFSSSVPIGPSPLLDFHGLDTKVVVRRNLEGRLLRATLAGLVEELLAHSQGYAEHDEFQDIFLTSYYLFNPKPEPLRDVIRLLLLRQTRAENDPSVLVEERVAIRHDIFSFLRKMLVERHGNAIDIPVLEDLRIFLESVTSPSSFVALAKDLSASIEALVRERKQTQLRSSTIASLGTRSIRQSEIEPDKLAFAMMLLEGNIYKRITPTDCVLYLMDQDSPTSIFHARILNNKIVNWVKRAILLPDQTSDRADTLRFFINTAFECRKLRNFSSMSAILAATNSPAISRLKKTVECLEGEPIVLETQTKLSAILNPNNNHHAYKELLPSVKHHCVPWLAVHLKDMKTFLQEHDREFMEGGQRLINFELYRALSEKISEILQYQGKHRDLDSAIVNFEPLTYLEGEVANTSLDADAEAALEARSEELLTLENS</sequence>
<feature type="domain" description="N-terminal Ras-GEF" evidence="7">
    <location>
        <begin position="565"/>
        <end position="700"/>
    </location>
</feature>
<dbReference type="AlphaFoldDB" id="A0A0H2RJ55"/>
<dbReference type="STRING" id="27342.A0A0H2RJ55"/>
<dbReference type="Pfam" id="PF00617">
    <property type="entry name" value="RasGEF"/>
    <property type="match status" value="1"/>
</dbReference>
<dbReference type="Gene3D" id="1.20.870.10">
    <property type="entry name" value="Son of sevenless (SoS) protein Chain: S domain 1"/>
    <property type="match status" value="1"/>
</dbReference>
<proteinExistence type="predicted"/>
<dbReference type="GO" id="GO:0007264">
    <property type="term" value="P:small GTPase-mediated signal transduction"/>
    <property type="evidence" value="ECO:0007669"/>
    <property type="project" value="InterPro"/>
</dbReference>
<evidence type="ECO:0000256" key="1">
    <source>
        <dbReference type="ARBA" id="ARBA00022741"/>
    </source>
</evidence>
<evidence type="ECO:0000313" key="9">
    <source>
        <dbReference type="Proteomes" id="UP000053477"/>
    </source>
</evidence>
<dbReference type="SUPFAM" id="SSF48366">
    <property type="entry name" value="Ras GEF"/>
    <property type="match status" value="1"/>
</dbReference>
<evidence type="ECO:0000313" key="8">
    <source>
        <dbReference type="EMBL" id="KLO12025.1"/>
    </source>
</evidence>
<keyword evidence="9" id="KW-1185">Reference proteome</keyword>
<evidence type="ECO:0000256" key="4">
    <source>
        <dbReference type="SAM" id="MobiDB-lite"/>
    </source>
</evidence>
<dbReference type="Gene3D" id="1.10.840.10">
    <property type="entry name" value="Ras guanine-nucleotide exchange factors catalytic domain"/>
    <property type="match status" value="1"/>
</dbReference>
<keyword evidence="1" id="KW-0547">Nucleotide-binding</keyword>
<dbReference type="EMBL" id="KQ085987">
    <property type="protein sequence ID" value="KLO12025.1"/>
    <property type="molecule type" value="Genomic_DNA"/>
</dbReference>
<feature type="compositionally biased region" description="Low complexity" evidence="4">
    <location>
        <begin position="514"/>
        <end position="528"/>
    </location>
</feature>
<dbReference type="InterPro" id="IPR011009">
    <property type="entry name" value="Kinase-like_dom_sf"/>
</dbReference>
<dbReference type="GO" id="GO:0005524">
    <property type="term" value="F:ATP binding"/>
    <property type="evidence" value="ECO:0007669"/>
    <property type="project" value="UniProtKB-KW"/>
</dbReference>
<dbReference type="PROSITE" id="PS50011">
    <property type="entry name" value="PROTEIN_KINASE_DOM"/>
    <property type="match status" value="1"/>
</dbReference>